<comment type="subcellular location">
    <subcellularLocation>
        <location evidence="1">Cell projection</location>
        <location evidence="1">Cilium</location>
    </subcellularLocation>
    <subcellularLocation>
        <location evidence="2">Cytoplasm</location>
    </subcellularLocation>
</comment>
<dbReference type="GO" id="GO:0005929">
    <property type="term" value="C:cilium"/>
    <property type="evidence" value="ECO:0007669"/>
    <property type="project" value="UniProtKB-SubCell"/>
</dbReference>
<dbReference type="InterPro" id="IPR059041">
    <property type="entry name" value="Ig_DLEC1_1"/>
</dbReference>
<feature type="region of interest" description="Disordered" evidence="6">
    <location>
        <begin position="175"/>
        <end position="194"/>
    </location>
</feature>
<evidence type="ECO:0000256" key="2">
    <source>
        <dbReference type="ARBA" id="ARBA00004496"/>
    </source>
</evidence>
<evidence type="ECO:0000259" key="7">
    <source>
        <dbReference type="Pfam" id="PF22544"/>
    </source>
</evidence>
<reference evidence="9" key="1">
    <citation type="journal article" date="2010" name="Science">
        <title>Plasticity of animal genome architecture unmasked by rapid evolution of a pelagic tunicate.</title>
        <authorList>
            <person name="Denoeud F."/>
            <person name="Henriet S."/>
            <person name="Mungpakdee S."/>
            <person name="Aury J.M."/>
            <person name="Da Silva C."/>
            <person name="Brinkmann H."/>
            <person name="Mikhaleva J."/>
            <person name="Olsen L.C."/>
            <person name="Jubin C."/>
            <person name="Canestro C."/>
            <person name="Bouquet J.M."/>
            <person name="Danks G."/>
            <person name="Poulain J."/>
            <person name="Campsteijn C."/>
            <person name="Adamski M."/>
            <person name="Cross I."/>
            <person name="Yadetie F."/>
            <person name="Muffato M."/>
            <person name="Louis A."/>
            <person name="Butcher S."/>
            <person name="Tsagkogeorga G."/>
            <person name="Konrad A."/>
            <person name="Singh S."/>
            <person name="Jensen M.F."/>
            <person name="Cong E.H."/>
            <person name="Eikeseth-Otteraa H."/>
            <person name="Noel B."/>
            <person name="Anthouard V."/>
            <person name="Porcel B.M."/>
            <person name="Kachouri-Lafond R."/>
            <person name="Nishino A."/>
            <person name="Ugolini M."/>
            <person name="Chourrout P."/>
            <person name="Nishida H."/>
            <person name="Aasland R."/>
            <person name="Huzurbazar S."/>
            <person name="Westhof E."/>
            <person name="Delsuc F."/>
            <person name="Lehrach H."/>
            <person name="Reinhardt R."/>
            <person name="Weissenbach J."/>
            <person name="Roy S.W."/>
            <person name="Artiguenave F."/>
            <person name="Postlethwait J.H."/>
            <person name="Manak J.R."/>
            <person name="Thompson E.M."/>
            <person name="Jaillon O."/>
            <person name="Du Pasquier L."/>
            <person name="Boudinot P."/>
            <person name="Liberles D.A."/>
            <person name="Volff J.N."/>
            <person name="Philippe H."/>
            <person name="Lenhard B."/>
            <person name="Roest Crollius H."/>
            <person name="Wincker P."/>
            <person name="Chourrout D."/>
        </authorList>
    </citation>
    <scope>NUCLEOTIDE SEQUENCE [LARGE SCALE GENOMIC DNA]</scope>
</reference>
<dbReference type="Gene3D" id="2.60.40.10">
    <property type="entry name" value="Immunoglobulins"/>
    <property type="match status" value="6"/>
</dbReference>
<dbReference type="OrthoDB" id="2115465at2759"/>
<dbReference type="GO" id="GO:0005737">
    <property type="term" value="C:cytoplasm"/>
    <property type="evidence" value="ECO:0007669"/>
    <property type="project" value="UniProtKB-SubCell"/>
</dbReference>
<organism evidence="9">
    <name type="scientific">Oikopleura dioica</name>
    <name type="common">Tunicate</name>
    <dbReference type="NCBI Taxonomy" id="34765"/>
    <lineage>
        <taxon>Eukaryota</taxon>
        <taxon>Metazoa</taxon>
        <taxon>Chordata</taxon>
        <taxon>Tunicata</taxon>
        <taxon>Appendicularia</taxon>
        <taxon>Copelata</taxon>
        <taxon>Oikopleuridae</taxon>
        <taxon>Oikopleura</taxon>
    </lineage>
</organism>
<gene>
    <name evidence="9" type="ORF">GSOID_T00005674001</name>
</gene>
<keyword evidence="4" id="KW-0969">Cilium</keyword>
<evidence type="ECO:0000256" key="4">
    <source>
        <dbReference type="ARBA" id="ARBA00023069"/>
    </source>
</evidence>
<keyword evidence="3" id="KW-0963">Cytoplasm</keyword>
<keyword evidence="5" id="KW-0966">Cell projection</keyword>
<accession>E4XB09</accession>
<dbReference type="GO" id="GO:0015631">
    <property type="term" value="F:tubulin binding"/>
    <property type="evidence" value="ECO:0007669"/>
    <property type="project" value="TreeGrafter"/>
</dbReference>
<feature type="region of interest" description="Disordered" evidence="6">
    <location>
        <begin position="218"/>
        <end position="313"/>
    </location>
</feature>
<evidence type="ECO:0008006" key="11">
    <source>
        <dbReference type="Google" id="ProtNLM"/>
    </source>
</evidence>
<feature type="compositionally biased region" description="Basic residues" evidence="6">
    <location>
        <begin position="45"/>
        <end position="54"/>
    </location>
</feature>
<dbReference type="Proteomes" id="UP000001307">
    <property type="component" value="Unassembled WGS sequence"/>
</dbReference>
<feature type="compositionally biased region" description="Basic and acidic residues" evidence="6">
    <location>
        <begin position="175"/>
        <end position="185"/>
    </location>
</feature>
<dbReference type="Pfam" id="PF23277">
    <property type="entry name" value="Ig_Dlec1_1"/>
    <property type="match status" value="1"/>
</dbReference>
<evidence type="ECO:0000259" key="8">
    <source>
        <dbReference type="Pfam" id="PF23277"/>
    </source>
</evidence>
<evidence type="ECO:0000256" key="5">
    <source>
        <dbReference type="ARBA" id="ARBA00023273"/>
    </source>
</evidence>
<dbReference type="InterPro" id="IPR033304">
    <property type="entry name" value="DLEC1"/>
</dbReference>
<proteinExistence type="predicted"/>
<feature type="domain" description="HYDIN/VesB/CFA65-like Ig-like" evidence="7">
    <location>
        <begin position="1460"/>
        <end position="1545"/>
    </location>
</feature>
<dbReference type="InterPro" id="IPR053879">
    <property type="entry name" value="HYDIN_VesB_CFA65-like_Ig"/>
</dbReference>
<evidence type="ECO:0000256" key="3">
    <source>
        <dbReference type="ARBA" id="ARBA00022490"/>
    </source>
</evidence>
<name>E4XB09_OIKDI</name>
<dbReference type="InParanoid" id="E4XB09"/>
<protein>
    <recommendedName>
        <fullName evidence="11">Abnormal spindle-like microcephaly-associated protein ASH domain-containing protein</fullName>
    </recommendedName>
</protein>
<feature type="region of interest" description="Disordered" evidence="6">
    <location>
        <begin position="1"/>
        <end position="59"/>
    </location>
</feature>
<evidence type="ECO:0000313" key="10">
    <source>
        <dbReference type="Proteomes" id="UP000001307"/>
    </source>
</evidence>
<sequence length="1567" mass="174621">MSISDDAPNMVVSGETTLTETLRMISPAAGGQRKKTPSNTPSRPGSKKSARKPKATASTPAFVSTSFIKEDDDLLNIAGIFQSIFPDLSENSLGEKRKILLKQAETYDQLKKVDKKKPKKSAKDSAITQNIIENDVETDEEWRREMLEYLRNATKEYEEHEQNLTRAEQYITEARGRAAASEKRNRPNKLTPIQDSVLPNYFDENAFAGAHLPNSILLPSQFYPPEPEQDETKIPKNTPKYLEGTQNSKANAKSRRNLPNVGDSYEYESQLSSDYRPSPVKRSQRLKPETKERPVVPMTEPSVTCRGLSRNDEEEHRRLANQVKKMQQEQFDFLKNPRSEAPVRDDLFVADPPEIYFRQWEVGMVLETTVEVRNQDKVTRTCTVLPPEHPAFHLGLGRYPSKDGRIGPGLSVSYRVQFMPETLSDENTTLEVRHQAGSFKIPIRAIRDKPVLEFPQPIDTGFCLVNGSLEQSIMVKNKGGVGRFCLVKKSDWPSANYRQSLQANYHTLGPFTIMPVMWLDELAKGQSKELRVLFAPKTAGAFEETLLLTCDNCQTKEITIKGVAEEVNVKVFVDSHERKIGELFDPFSTDRIKFQDINPRSSSTVTFEIENDCNLPLSFGLALKQPELVAYTDENTHRTHRIEDNTSPFFANIPTGSIAPHGRLQIELTFAPDEIGSFHSVFEVVVLDIPGYNRYLAAEVEVVGKCTPIVGSILPPMMDIAGEVPAGLRLKRQFQMINMSLGDLSFQWEMTNGVCSVEPSFGTIPGRQMAPLQLCVEAETPGPMLEKLVCHVDNGDPIELDVRAVIKPPLIRVDQGNLLFGIVEVGKKQTTTFTIDNRNPLPAPWSITVNHPDVRTSLTSGTLGPLEEIEIQVVWAPSAEYSLTGSGLTVVSANSIALDFYGDSLKPVVNFTVQKLDIGEIYVGVVERFTVELENVSLVPAQFQLIPANYLPSVPEGVEFLFSEPSGKLASKEKIQIEVEIKGSKAIIFKDFILACEIFNSNNPTFIEIAGRVSALAVQTWTSCLSDQLNLRFPIGKLSAQKIFIKNLTAITSSFKVEPKLLKGQHPKIRLKTSEFDFIPAEEKKKYQLLRAGSATMASETSLTYREFGKEMHKGSKLGASIIAYPDSCELGPFQTKEIDIIASGNSWGTYKDNIVVNIGDLDPVEIAITATIDEVPITVPSPIVRLGKMPLGADSVKRTTPITNKANHPVSVRLYVLSEFDFAEFKSSGIIPGELVEDQEEQFENDPCPWPVKRQSVNFTVPEMLHFKPKESLTLPIEFVQKENQQPGEISVYVVGILSLPLKARGDGETFYRKTGTFGPAFELNLRASLDWASFQIEQITSPDFIENAADIISGNYEKEKQFSVFNTSGMAASIHLIIEKPFLLNGNQSEATISLKPNTREVLTVNLAIPDEVIYQQKPNEHFGFDEETHTMSASGELRTVGLFRNELIHCRAMISYPIVKVNKTEFDFGTCFLGDIFKLDICLDNLSSCATPFEFIPLEKNNFTVSPSSGTLDAGRVLTAEISFQADCEIGYNGNFEVHFSNKVVKFSCRGAGTLDSAYCNQFS</sequence>
<evidence type="ECO:0000256" key="6">
    <source>
        <dbReference type="SAM" id="MobiDB-lite"/>
    </source>
</evidence>
<dbReference type="EMBL" id="FN653033">
    <property type="protein sequence ID" value="CBY08836.1"/>
    <property type="molecule type" value="Genomic_DNA"/>
</dbReference>
<dbReference type="PANTHER" id="PTHR46348">
    <property type="entry name" value="DELETED IN LUNG AND ESOPHAGEAL CANCER PROTEIN 1"/>
    <property type="match status" value="1"/>
</dbReference>
<dbReference type="PANTHER" id="PTHR46348:SF1">
    <property type="entry name" value="DELETED IN LUNG AND ESOPHAGEAL CANCER PROTEIN 1"/>
    <property type="match status" value="1"/>
</dbReference>
<dbReference type="GO" id="GO:0008285">
    <property type="term" value="P:negative regulation of cell population proliferation"/>
    <property type="evidence" value="ECO:0007669"/>
    <property type="project" value="InterPro"/>
</dbReference>
<keyword evidence="10" id="KW-1185">Reference proteome</keyword>
<evidence type="ECO:0000256" key="1">
    <source>
        <dbReference type="ARBA" id="ARBA00004138"/>
    </source>
</evidence>
<dbReference type="Pfam" id="PF22544">
    <property type="entry name" value="HYDIN_VesB_CFA65-like_Ig"/>
    <property type="match status" value="1"/>
</dbReference>
<evidence type="ECO:0000313" key="9">
    <source>
        <dbReference type="EMBL" id="CBY08836.1"/>
    </source>
</evidence>
<feature type="domain" description="Deleted in lung and esophageal cancer protein 1 Ig-like" evidence="8">
    <location>
        <begin position="348"/>
        <end position="432"/>
    </location>
</feature>
<dbReference type="InterPro" id="IPR013783">
    <property type="entry name" value="Ig-like_fold"/>
</dbReference>